<accession>A0A7W9FK92</accession>
<keyword evidence="2" id="KW-1185">Reference proteome</keyword>
<protein>
    <submittedName>
        <fullName evidence="1">Putative nucleotide-binding protein</fullName>
    </submittedName>
</protein>
<dbReference type="EMBL" id="JACHOO010000003">
    <property type="protein sequence ID" value="MBB5752532.1"/>
    <property type="molecule type" value="Genomic_DNA"/>
</dbReference>
<name>A0A7W9FK92_9HYPH</name>
<proteinExistence type="predicted"/>
<dbReference type="Gene3D" id="3.40.50.450">
    <property type="match status" value="1"/>
</dbReference>
<gene>
    <name evidence="1" type="ORF">GGQ63_001586</name>
</gene>
<sequence length="217" mass="24913">MSFLSSNLPNAAKNPRQIFVAYPYKLYDKKDYRKAYQEAEKAFSVHFVFADEKITDLHILQKIQNYIRESRFSIFDITGWNANVTLELGLALGLTERTFIIFNPSKIDVNEVPSDLRGVDRMHYSSFTDLGENLSRLLEQEFPIVREHPMESQIELLGSEMVKILEAQEGLRIGDIARGLGISVELAKLVIKPLVNRRVEMRGVKKGAKYYLLEQKG</sequence>
<organism evidence="1 2">
    <name type="scientific">Prosthecomicrobium pneumaticum</name>
    <dbReference type="NCBI Taxonomy" id="81895"/>
    <lineage>
        <taxon>Bacteria</taxon>
        <taxon>Pseudomonadati</taxon>
        <taxon>Pseudomonadota</taxon>
        <taxon>Alphaproteobacteria</taxon>
        <taxon>Hyphomicrobiales</taxon>
        <taxon>Kaistiaceae</taxon>
        <taxon>Prosthecomicrobium</taxon>
    </lineage>
</organism>
<evidence type="ECO:0000313" key="2">
    <source>
        <dbReference type="Proteomes" id="UP000523821"/>
    </source>
</evidence>
<evidence type="ECO:0000313" key="1">
    <source>
        <dbReference type="EMBL" id="MBB5752532.1"/>
    </source>
</evidence>
<comment type="caution">
    <text evidence="1">The sequence shown here is derived from an EMBL/GenBank/DDBJ whole genome shotgun (WGS) entry which is preliminary data.</text>
</comment>
<reference evidence="1 2" key="1">
    <citation type="submission" date="2020-08" db="EMBL/GenBank/DDBJ databases">
        <title>Genomic Encyclopedia of Type Strains, Phase IV (KMG-IV): sequencing the most valuable type-strain genomes for metagenomic binning, comparative biology and taxonomic classification.</title>
        <authorList>
            <person name="Goeker M."/>
        </authorList>
    </citation>
    <scope>NUCLEOTIDE SEQUENCE [LARGE SCALE GENOMIC DNA]</scope>
    <source>
        <strain evidence="1 2">DSM 16268</strain>
    </source>
</reference>
<dbReference type="AlphaFoldDB" id="A0A7W9FK92"/>
<dbReference type="RefSeq" id="WP_183854415.1">
    <property type="nucleotide sequence ID" value="NZ_JACHOO010000003.1"/>
</dbReference>
<dbReference type="Proteomes" id="UP000523821">
    <property type="component" value="Unassembled WGS sequence"/>
</dbReference>